<evidence type="ECO:0000256" key="3">
    <source>
        <dbReference type="ARBA" id="ARBA00022475"/>
    </source>
</evidence>
<dbReference type="AlphaFoldDB" id="A0A8J2VM55"/>
<reference evidence="9" key="1">
    <citation type="journal article" date="2014" name="Int. J. Syst. Evol. Microbiol.">
        <title>Complete genome sequence of Corynebacterium casei LMG S-19264T (=DSM 44701T), isolated from a smear-ripened cheese.</title>
        <authorList>
            <consortium name="US DOE Joint Genome Institute (JGI-PGF)"/>
            <person name="Walter F."/>
            <person name="Albersmeier A."/>
            <person name="Kalinowski J."/>
            <person name="Ruckert C."/>
        </authorList>
    </citation>
    <scope>NUCLEOTIDE SEQUENCE</scope>
    <source>
        <strain evidence="9">CCM 7684</strain>
    </source>
</reference>
<feature type="transmembrane region" description="Helical" evidence="7">
    <location>
        <begin position="30"/>
        <end position="49"/>
    </location>
</feature>
<dbReference type="PANTHER" id="PTHR30506">
    <property type="entry name" value="INNER MEMBRANE PROTEIN"/>
    <property type="match status" value="1"/>
</dbReference>
<evidence type="ECO:0000256" key="6">
    <source>
        <dbReference type="ARBA" id="ARBA00023136"/>
    </source>
</evidence>
<gene>
    <name evidence="9" type="ORF">GCM10007276_03620</name>
</gene>
<evidence type="ECO:0000256" key="1">
    <source>
        <dbReference type="ARBA" id="ARBA00004651"/>
    </source>
</evidence>
<accession>A0A8J2VM55</accession>
<comment type="subcellular location">
    <subcellularLocation>
        <location evidence="1">Cell membrane</location>
        <topology evidence="1">Multi-pass membrane protein</topology>
    </subcellularLocation>
</comment>
<comment type="similarity">
    <text evidence="2">Belongs to the UPF0126 family.</text>
</comment>
<keyword evidence="6 7" id="KW-0472">Membrane</keyword>
<dbReference type="Pfam" id="PF03458">
    <property type="entry name" value="Gly_transporter"/>
    <property type="match status" value="2"/>
</dbReference>
<keyword evidence="3" id="KW-1003">Cell membrane</keyword>
<name>A0A8J2VM55_9RHOB</name>
<feature type="transmembrane region" description="Helical" evidence="7">
    <location>
        <begin position="111"/>
        <end position="134"/>
    </location>
</feature>
<reference evidence="9" key="2">
    <citation type="submission" date="2020-09" db="EMBL/GenBank/DDBJ databases">
        <authorList>
            <person name="Sun Q."/>
            <person name="Sedlacek I."/>
        </authorList>
    </citation>
    <scope>NUCLEOTIDE SEQUENCE</scope>
    <source>
        <strain evidence="9">CCM 7684</strain>
    </source>
</reference>
<dbReference type="EMBL" id="BMCP01000001">
    <property type="protein sequence ID" value="GGE29681.1"/>
    <property type="molecule type" value="Genomic_DNA"/>
</dbReference>
<feature type="transmembrane region" description="Helical" evidence="7">
    <location>
        <begin position="168"/>
        <end position="192"/>
    </location>
</feature>
<evidence type="ECO:0000259" key="8">
    <source>
        <dbReference type="Pfam" id="PF03458"/>
    </source>
</evidence>
<evidence type="ECO:0000256" key="5">
    <source>
        <dbReference type="ARBA" id="ARBA00022989"/>
    </source>
</evidence>
<evidence type="ECO:0000313" key="10">
    <source>
        <dbReference type="Proteomes" id="UP000602745"/>
    </source>
</evidence>
<keyword evidence="5 7" id="KW-1133">Transmembrane helix</keyword>
<evidence type="ECO:0000256" key="7">
    <source>
        <dbReference type="SAM" id="Phobius"/>
    </source>
</evidence>
<keyword evidence="10" id="KW-1185">Reference proteome</keyword>
<organism evidence="9 10">
    <name type="scientific">Agaricicola taiwanensis</name>
    <dbReference type="NCBI Taxonomy" id="591372"/>
    <lineage>
        <taxon>Bacteria</taxon>
        <taxon>Pseudomonadati</taxon>
        <taxon>Pseudomonadota</taxon>
        <taxon>Alphaproteobacteria</taxon>
        <taxon>Rhodobacterales</taxon>
        <taxon>Paracoccaceae</taxon>
        <taxon>Agaricicola</taxon>
    </lineage>
</organism>
<dbReference type="PANTHER" id="PTHR30506:SF3">
    <property type="entry name" value="UPF0126 INNER MEMBRANE PROTEIN YADS-RELATED"/>
    <property type="match status" value="1"/>
</dbReference>
<protein>
    <submittedName>
        <fullName evidence="9">Membrane protein</fullName>
    </submittedName>
</protein>
<keyword evidence="4 7" id="KW-0812">Transmembrane</keyword>
<dbReference type="Proteomes" id="UP000602745">
    <property type="component" value="Unassembled WGS sequence"/>
</dbReference>
<proteinExistence type="inferred from homology"/>
<feature type="domain" description="Glycine transporter" evidence="8">
    <location>
        <begin position="88"/>
        <end position="161"/>
    </location>
</feature>
<feature type="transmembrane region" description="Helical" evidence="7">
    <location>
        <begin position="146"/>
        <end position="162"/>
    </location>
</feature>
<dbReference type="GO" id="GO:0005886">
    <property type="term" value="C:plasma membrane"/>
    <property type="evidence" value="ECO:0007669"/>
    <property type="project" value="UniProtKB-SubCell"/>
</dbReference>
<sequence>MFQLLDYLGVAVFAATGALAASRKELDIVAFIFFAAATGLGGGTLRDLLIGQPVFWIVDTHYLIVPLAAAVLIYLTAHLLESRYRALLWADAVGLASYAVMGSAKAMTAGVAAPAAIAMGIITATFGGIIRDVIAAEPSVMLRREVYVTAAFAGAATFVILVEVGSPFWIAAGCGAALAFLVRAGALLRGWMLPVYRRRPGRDPKDL</sequence>
<dbReference type="InterPro" id="IPR005115">
    <property type="entry name" value="Gly_transporter"/>
</dbReference>
<feature type="domain" description="Glycine transporter" evidence="8">
    <location>
        <begin position="4"/>
        <end position="77"/>
    </location>
</feature>
<feature type="transmembrane region" description="Helical" evidence="7">
    <location>
        <begin position="61"/>
        <end position="80"/>
    </location>
</feature>
<comment type="caution">
    <text evidence="9">The sequence shown here is derived from an EMBL/GenBank/DDBJ whole genome shotgun (WGS) entry which is preliminary data.</text>
</comment>
<evidence type="ECO:0000313" key="9">
    <source>
        <dbReference type="EMBL" id="GGE29681.1"/>
    </source>
</evidence>
<evidence type="ECO:0000256" key="2">
    <source>
        <dbReference type="ARBA" id="ARBA00008193"/>
    </source>
</evidence>
<dbReference type="RefSeq" id="WP_188407993.1">
    <property type="nucleotide sequence ID" value="NZ_BMCP01000001.1"/>
</dbReference>
<evidence type="ECO:0000256" key="4">
    <source>
        <dbReference type="ARBA" id="ARBA00022692"/>
    </source>
</evidence>